<reference evidence="1 2" key="1">
    <citation type="submission" date="2017-05" db="EMBL/GenBank/DDBJ databases">
        <authorList>
            <person name="Song R."/>
            <person name="Chenine A.L."/>
            <person name="Ruprecht R.M."/>
        </authorList>
    </citation>
    <scope>NUCLEOTIDE SEQUENCE [LARGE SCALE GENOMIC DNA]</scope>
    <source>
        <strain evidence="1 2">DSM 26136</strain>
    </source>
</reference>
<organism evidence="1 2">
    <name type="scientific">Comamonas serinivorans</name>
    <dbReference type="NCBI Taxonomy" id="1082851"/>
    <lineage>
        <taxon>Bacteria</taxon>
        <taxon>Pseudomonadati</taxon>
        <taxon>Pseudomonadota</taxon>
        <taxon>Betaproteobacteria</taxon>
        <taxon>Burkholderiales</taxon>
        <taxon>Comamonadaceae</taxon>
        <taxon>Comamonas</taxon>
    </lineage>
</organism>
<evidence type="ECO:0000313" key="2">
    <source>
        <dbReference type="Proteomes" id="UP000196138"/>
    </source>
</evidence>
<name>A0A1Y0ENY2_9BURK</name>
<dbReference type="Proteomes" id="UP000196138">
    <property type="component" value="Chromosome"/>
</dbReference>
<dbReference type="EMBL" id="CP021455">
    <property type="protein sequence ID" value="ARU05333.1"/>
    <property type="molecule type" value="Genomic_DNA"/>
</dbReference>
<dbReference type="KEGG" id="cser:CCO03_12135"/>
<dbReference type="RefSeq" id="WP_087281391.1">
    <property type="nucleotide sequence ID" value="NZ_CP021455.1"/>
</dbReference>
<proteinExistence type="predicted"/>
<evidence type="ECO:0000313" key="1">
    <source>
        <dbReference type="EMBL" id="ARU05333.1"/>
    </source>
</evidence>
<dbReference type="AlphaFoldDB" id="A0A1Y0ENY2"/>
<accession>A0A1Y0ENY2</accession>
<gene>
    <name evidence="1" type="ORF">CCO03_12135</name>
</gene>
<keyword evidence="2" id="KW-1185">Reference proteome</keyword>
<sequence length="78" mass="8522">MTPRHKILATTAAAWLGLDPELPPAWRDDDDVGPDLRRVPLSFDTFSHGGELSVCVLDALLQESLAGSHRYRSTAHLG</sequence>
<protein>
    <submittedName>
        <fullName evidence="1">Uncharacterized protein</fullName>
    </submittedName>
</protein>